<dbReference type="EMBL" id="JACHJG010000002">
    <property type="protein sequence ID" value="MBB4885561.1"/>
    <property type="molecule type" value="Genomic_DNA"/>
</dbReference>
<feature type="transmembrane region" description="Helical" evidence="2">
    <location>
        <begin position="433"/>
        <end position="452"/>
    </location>
</feature>
<evidence type="ECO:0000313" key="5">
    <source>
        <dbReference type="Proteomes" id="UP000556436"/>
    </source>
</evidence>
<dbReference type="Proteomes" id="UP000556436">
    <property type="component" value="Unassembled WGS sequence"/>
</dbReference>
<keyword evidence="2" id="KW-0472">Membrane</keyword>
<dbReference type="PROSITE" id="PS50994">
    <property type="entry name" value="INTEGRASE"/>
    <property type="match status" value="1"/>
</dbReference>
<dbReference type="Gene3D" id="3.30.420.10">
    <property type="entry name" value="Ribonuclease H-like superfamily/Ribonuclease H"/>
    <property type="match status" value="1"/>
</dbReference>
<dbReference type="AlphaFoldDB" id="A0A7W7PCD8"/>
<protein>
    <recommendedName>
        <fullName evidence="3">Integrase catalytic domain-containing protein</fullName>
    </recommendedName>
</protein>
<dbReference type="GO" id="GO:0003676">
    <property type="term" value="F:nucleic acid binding"/>
    <property type="evidence" value="ECO:0007669"/>
    <property type="project" value="InterPro"/>
</dbReference>
<dbReference type="InterPro" id="IPR012337">
    <property type="entry name" value="RNaseH-like_sf"/>
</dbReference>
<proteinExistence type="predicted"/>
<evidence type="ECO:0000313" key="4">
    <source>
        <dbReference type="EMBL" id="MBB4885561.1"/>
    </source>
</evidence>
<comment type="caution">
    <text evidence="4">The sequence shown here is derived from an EMBL/GenBank/DDBJ whole genome shotgun (WGS) entry which is preliminary data.</text>
</comment>
<keyword evidence="5" id="KW-1185">Reference proteome</keyword>
<feature type="transmembrane region" description="Helical" evidence="2">
    <location>
        <begin position="464"/>
        <end position="484"/>
    </location>
</feature>
<gene>
    <name evidence="4" type="ORF">FHS38_001589</name>
</gene>
<dbReference type="SUPFAM" id="SSF53098">
    <property type="entry name" value="Ribonuclease H-like"/>
    <property type="match status" value="1"/>
</dbReference>
<feature type="transmembrane region" description="Helical" evidence="2">
    <location>
        <begin position="391"/>
        <end position="413"/>
    </location>
</feature>
<evidence type="ECO:0000259" key="3">
    <source>
        <dbReference type="PROSITE" id="PS50994"/>
    </source>
</evidence>
<feature type="region of interest" description="Disordered" evidence="1">
    <location>
        <begin position="330"/>
        <end position="350"/>
    </location>
</feature>
<name>A0A7W7PCD8_STRNE</name>
<keyword evidence="2" id="KW-0812">Transmembrane</keyword>
<evidence type="ECO:0000256" key="1">
    <source>
        <dbReference type="SAM" id="MobiDB-lite"/>
    </source>
</evidence>
<keyword evidence="2" id="KW-1133">Transmembrane helix</keyword>
<organism evidence="4 5">
    <name type="scientific">Streptomyces netropsis</name>
    <name type="common">Streptoverticillium netropsis</name>
    <dbReference type="NCBI Taxonomy" id="55404"/>
    <lineage>
        <taxon>Bacteria</taxon>
        <taxon>Bacillati</taxon>
        <taxon>Actinomycetota</taxon>
        <taxon>Actinomycetes</taxon>
        <taxon>Kitasatosporales</taxon>
        <taxon>Streptomycetaceae</taxon>
        <taxon>Streptomyces</taxon>
    </lineage>
</organism>
<feature type="domain" description="Integrase catalytic" evidence="3">
    <location>
        <begin position="117"/>
        <end position="257"/>
    </location>
</feature>
<feature type="transmembrane region" description="Helical" evidence="2">
    <location>
        <begin position="490"/>
        <end position="513"/>
    </location>
</feature>
<accession>A0A7W7PCD8</accession>
<reference evidence="4 5" key="1">
    <citation type="submission" date="2020-08" db="EMBL/GenBank/DDBJ databases">
        <title>Genomic Encyclopedia of Type Strains, Phase III (KMG-III): the genomes of soil and plant-associated and newly described type strains.</title>
        <authorList>
            <person name="Whitman W."/>
        </authorList>
    </citation>
    <scope>NUCLEOTIDE SEQUENCE [LARGE SCALE GENOMIC DNA]</scope>
    <source>
        <strain evidence="4 5">CECT 3265</strain>
    </source>
</reference>
<dbReference type="InterPro" id="IPR036397">
    <property type="entry name" value="RNaseH_sf"/>
</dbReference>
<dbReference type="RefSeq" id="WP_373301850.1">
    <property type="nucleotide sequence ID" value="NZ_BMRW01000011.1"/>
</dbReference>
<dbReference type="InterPro" id="IPR001584">
    <property type="entry name" value="Integrase_cat-core"/>
</dbReference>
<evidence type="ECO:0000256" key="2">
    <source>
        <dbReference type="SAM" id="Phobius"/>
    </source>
</evidence>
<sequence length="540" mass="58607">MKRKRQRYEASGVAAVVDHRLAPHASLLGRADPRVAAAMRQAIAESVPASTRTIEYARWRTGRILAAEHGEGLVEMPSRATFYRLFGKLSGGVHVTGSARTRRSLADQPEGPFRYEQVAAPGELMQIDEGVPGRVELCGLVDVATRTIVAAVVRPTTKSVDASLLLARALTPEPVRPGWSDALKMSRSVLPHRRLLSLDERLEHAAARPVIIPETIVCDRGKAFISENFRAACRTLEIIFQPCHPRSPAEKPHIERTEVALHRLAGHAQPRREGLGGALLPRAKEFHLGSRRFRRGPGEQGPLRTGEALHDLGARPGRLLGLPFLSHTNTPSDRACGQRPTTAGRSRPVSTPAGDALWWAPVPGRYVPLALMIEGEGQGMSERGALRGLRVLMWVVIAIEVPVYLVWLVQVGYLTGQELSRGDVARWAPPVLLPPAAVLFCVMTGWTWWLSVVAGTRSSLRERWIVASLVFVAAFSVFCGVASVDNPSVSVGLLSAAVTGLGMIGLFFIPAAASSQLPDVIRRRSRRTATAPGEANPNPQ</sequence>
<dbReference type="GO" id="GO:0015074">
    <property type="term" value="P:DNA integration"/>
    <property type="evidence" value="ECO:0007669"/>
    <property type="project" value="InterPro"/>
</dbReference>